<dbReference type="KEGG" id="prv:G7070_08260"/>
<keyword evidence="1" id="KW-0680">Restriction system</keyword>
<evidence type="ECO:0000256" key="2">
    <source>
        <dbReference type="ARBA" id="ARBA00023125"/>
    </source>
</evidence>
<evidence type="ECO:0000256" key="1">
    <source>
        <dbReference type="ARBA" id="ARBA00022747"/>
    </source>
</evidence>
<dbReference type="AlphaFoldDB" id="A0A6G7Y629"/>
<gene>
    <name evidence="3" type="ORF">G7070_08260</name>
</gene>
<reference evidence="3 4" key="1">
    <citation type="submission" date="2020-03" db="EMBL/GenBank/DDBJ databases">
        <title>Propioniciclava sp. nov., isolated from Hydrophilus acuminatus.</title>
        <authorList>
            <person name="Hyun D.-W."/>
            <person name="Bae J.-W."/>
        </authorList>
    </citation>
    <scope>NUCLEOTIDE SEQUENCE [LARGE SCALE GENOMIC DNA]</scope>
    <source>
        <strain evidence="3 4">HDW11</strain>
    </source>
</reference>
<protein>
    <recommendedName>
        <fullName evidence="5">Type I restriction enzyme, S subunit</fullName>
    </recommendedName>
</protein>
<organism evidence="3 4">
    <name type="scientific">Propioniciclava coleopterorum</name>
    <dbReference type="NCBI Taxonomy" id="2714937"/>
    <lineage>
        <taxon>Bacteria</taxon>
        <taxon>Bacillati</taxon>
        <taxon>Actinomycetota</taxon>
        <taxon>Actinomycetes</taxon>
        <taxon>Propionibacteriales</taxon>
        <taxon>Propionibacteriaceae</taxon>
        <taxon>Propioniciclava</taxon>
    </lineage>
</organism>
<sequence>MFDKGVTGGSATSYTRLFRLSEGQIVYSKLFGWEGAVALVPAEFDGYFVSSEFPTFAPDPVRVAPGFLEHFLKSNQFTEEMARSTNGLGQRRQRVNIDAFLRILVPLPPTSEQDRIAAHLTELAEGAVHSGDRPKASVDALVSLWLDSLPQRPLGHLAEVGPRPLRLAPDSPIDFVPMEAVDAITGSIVGSQQRARSDLASGYRQFQAGDVIFARITPSMQNGKSAVYEGYNARVGYGSTEFHVLRPHDDRYTRWIWALLRTQWFISRARESFTGTAGQQRVPASFLEQVKVPTPTPAQLPGAIERLIDVRARMNEVRRVALHRDELAKSILPAARNEIFSALR</sequence>
<proteinExistence type="predicted"/>
<name>A0A6G7Y629_9ACTN</name>
<dbReference type="GO" id="GO:0009307">
    <property type="term" value="P:DNA restriction-modification system"/>
    <property type="evidence" value="ECO:0007669"/>
    <property type="project" value="UniProtKB-KW"/>
</dbReference>
<dbReference type="CDD" id="cd17260">
    <property type="entry name" value="RMtype1_S_EcoEI-TRD1-CR1_like"/>
    <property type="match status" value="1"/>
</dbReference>
<dbReference type="Proteomes" id="UP000501058">
    <property type="component" value="Chromosome"/>
</dbReference>
<dbReference type="InterPro" id="IPR044946">
    <property type="entry name" value="Restrct_endonuc_typeI_TRD_sf"/>
</dbReference>
<dbReference type="PANTHER" id="PTHR43140:SF1">
    <property type="entry name" value="TYPE I RESTRICTION ENZYME ECOKI SPECIFICITY SUBUNIT"/>
    <property type="match status" value="1"/>
</dbReference>
<dbReference type="REBASE" id="396858">
    <property type="entry name" value="S.PspHDW11ORF8225P"/>
</dbReference>
<keyword evidence="4" id="KW-1185">Reference proteome</keyword>
<evidence type="ECO:0000313" key="3">
    <source>
        <dbReference type="EMBL" id="QIK72265.1"/>
    </source>
</evidence>
<dbReference type="RefSeq" id="WP_166233341.1">
    <property type="nucleotide sequence ID" value="NZ_CP049865.1"/>
</dbReference>
<evidence type="ECO:0000313" key="4">
    <source>
        <dbReference type="Proteomes" id="UP000501058"/>
    </source>
</evidence>
<dbReference type="EMBL" id="CP049865">
    <property type="protein sequence ID" value="QIK72265.1"/>
    <property type="molecule type" value="Genomic_DNA"/>
</dbReference>
<keyword evidence="2" id="KW-0238">DNA-binding</keyword>
<dbReference type="PANTHER" id="PTHR43140">
    <property type="entry name" value="TYPE-1 RESTRICTION ENZYME ECOKI SPECIFICITY PROTEIN"/>
    <property type="match status" value="1"/>
</dbReference>
<dbReference type="Gene3D" id="3.90.220.20">
    <property type="entry name" value="DNA methylase specificity domains"/>
    <property type="match status" value="2"/>
</dbReference>
<dbReference type="GO" id="GO:0003677">
    <property type="term" value="F:DNA binding"/>
    <property type="evidence" value="ECO:0007669"/>
    <property type="project" value="UniProtKB-KW"/>
</dbReference>
<evidence type="ECO:0008006" key="5">
    <source>
        <dbReference type="Google" id="ProtNLM"/>
    </source>
</evidence>
<dbReference type="InterPro" id="IPR051212">
    <property type="entry name" value="Type-I_RE_S_subunit"/>
</dbReference>
<accession>A0A6G7Y629</accession>
<dbReference type="SUPFAM" id="SSF116734">
    <property type="entry name" value="DNA methylase specificity domain"/>
    <property type="match status" value="2"/>
</dbReference>